<reference evidence="3" key="1">
    <citation type="submission" date="2016-03" db="EMBL/GenBank/DDBJ databases">
        <authorList>
            <person name="Devillers Hugo."/>
        </authorList>
    </citation>
    <scope>NUCLEOTIDE SEQUENCE [LARGE SCALE GENOMIC DNA]</scope>
</reference>
<dbReference type="Gene3D" id="1.25.40.10">
    <property type="entry name" value="Tetratricopeptide repeat domain"/>
    <property type="match status" value="1"/>
</dbReference>
<dbReference type="AlphaFoldDB" id="A0A1G4JH60"/>
<proteinExistence type="predicted"/>
<dbReference type="InterPro" id="IPR011990">
    <property type="entry name" value="TPR-like_helical_dom_sf"/>
</dbReference>
<evidence type="ECO:0000313" key="2">
    <source>
        <dbReference type="EMBL" id="SCU89633.1"/>
    </source>
</evidence>
<organism evidence="2 3">
    <name type="scientific">Lachancea meyersii CBS 8951</name>
    <dbReference type="NCBI Taxonomy" id="1266667"/>
    <lineage>
        <taxon>Eukaryota</taxon>
        <taxon>Fungi</taxon>
        <taxon>Dikarya</taxon>
        <taxon>Ascomycota</taxon>
        <taxon>Saccharomycotina</taxon>
        <taxon>Saccharomycetes</taxon>
        <taxon>Saccharomycetales</taxon>
        <taxon>Saccharomycetaceae</taxon>
        <taxon>Lachancea</taxon>
    </lineage>
</organism>
<feature type="coiled-coil region" evidence="1">
    <location>
        <begin position="85"/>
        <end position="116"/>
    </location>
</feature>
<keyword evidence="1" id="KW-0175">Coiled coil</keyword>
<sequence length="379" mass="43992">MYSCSKLSFKRLSSSLAFKRAPFYEVFPSKKLVNRLLFEMDSKLTFSKLYPVYESVYNSLDVGHTERCFPVSFKGEDVMMMKKVLEKLRHRTKSVNRNLRDLENELLENAAELGDNDAISVLSFNVITNSDKNTPEDVSHAQKLIKSLYQMHHPLTIKLTADFAFASEDFSNAEKYYKLFLDSEKDTYRAGEVNGQLGKISFKKPDLKEAEKYFLESIRLCPLEQVVQSYYHLAQLYMDSEPVKARCLMESAASEGFKESFQLLGFLEMNYFQNLQKALQWFKLGMELFDFECFIGYFDCCMKLKSFQKAKNCLKSMQKLSETNEVSKESFQIFVNSRHDQINSLALYSKNVVADTSLFLHADRTTTDSPIEKESRWNL</sequence>
<protein>
    <submittedName>
        <fullName evidence="2">LAME_0E04676g1_1</fullName>
    </submittedName>
</protein>
<evidence type="ECO:0000313" key="3">
    <source>
        <dbReference type="Proteomes" id="UP000191144"/>
    </source>
</evidence>
<dbReference type="Proteomes" id="UP000191144">
    <property type="component" value="Chromosome E"/>
</dbReference>
<accession>A0A1G4JH60</accession>
<dbReference type="OrthoDB" id="1658288at2759"/>
<gene>
    <name evidence="2" type="ORF">LAME_0E04676G</name>
</gene>
<dbReference type="EMBL" id="LT598481">
    <property type="protein sequence ID" value="SCU89633.1"/>
    <property type="molecule type" value="Genomic_DNA"/>
</dbReference>
<evidence type="ECO:0000256" key="1">
    <source>
        <dbReference type="SAM" id="Coils"/>
    </source>
</evidence>
<name>A0A1G4JH60_9SACH</name>
<dbReference type="SUPFAM" id="SSF81901">
    <property type="entry name" value="HCP-like"/>
    <property type="match status" value="2"/>
</dbReference>
<keyword evidence="3" id="KW-1185">Reference proteome</keyword>